<dbReference type="EMBL" id="JAKKPZ010000003">
    <property type="protein sequence ID" value="KAI1723511.1"/>
    <property type="molecule type" value="Genomic_DNA"/>
</dbReference>
<dbReference type="Proteomes" id="UP001201812">
    <property type="component" value="Unassembled WGS sequence"/>
</dbReference>
<evidence type="ECO:0000313" key="3">
    <source>
        <dbReference type="Proteomes" id="UP001201812"/>
    </source>
</evidence>
<feature type="region of interest" description="Disordered" evidence="1">
    <location>
        <begin position="1"/>
        <end position="33"/>
    </location>
</feature>
<protein>
    <submittedName>
        <fullName evidence="2">Uncharacterized protein</fullName>
    </submittedName>
</protein>
<name>A0AAD4N975_9BILA</name>
<proteinExistence type="predicted"/>
<dbReference type="AlphaFoldDB" id="A0AAD4N975"/>
<feature type="compositionally biased region" description="Polar residues" evidence="1">
    <location>
        <begin position="22"/>
        <end position="31"/>
    </location>
</feature>
<keyword evidence="3" id="KW-1185">Reference proteome</keyword>
<gene>
    <name evidence="2" type="ORF">DdX_03672</name>
</gene>
<evidence type="ECO:0000313" key="2">
    <source>
        <dbReference type="EMBL" id="KAI1723511.1"/>
    </source>
</evidence>
<reference evidence="2" key="1">
    <citation type="submission" date="2022-01" db="EMBL/GenBank/DDBJ databases">
        <title>Genome Sequence Resource for Two Populations of Ditylenchus destructor, the Migratory Endoparasitic Phytonematode.</title>
        <authorList>
            <person name="Zhang H."/>
            <person name="Lin R."/>
            <person name="Xie B."/>
        </authorList>
    </citation>
    <scope>NUCLEOTIDE SEQUENCE</scope>
    <source>
        <strain evidence="2">BazhouSP</strain>
    </source>
</reference>
<evidence type="ECO:0000256" key="1">
    <source>
        <dbReference type="SAM" id="MobiDB-lite"/>
    </source>
</evidence>
<comment type="caution">
    <text evidence="2">The sequence shown here is derived from an EMBL/GenBank/DDBJ whole genome shotgun (WGS) entry which is preliminary data.</text>
</comment>
<sequence>MTKRRSNGPGTWFNHTPRRPTTKQVPRQDTGPSPKVYVMVNTDNVPKILEDFVDIFYIFDGIRYIVGYCLPLKIFVDQFGNADACRVIRFVENQEDQIKQFQYHIAPMLMTPVNELEFSKMIGSSQCPMNNSDLAYGNRFYVRPSIARGSVDWVSKRNLNSATLHVLEKFRLNLNPHLIPTRLPDGLEAFIRLNLAEHCQEEYRLSEREFGFYHFREVQREAQRGEFACKNGIRK</sequence>
<accession>A0AAD4N975</accession>
<organism evidence="2 3">
    <name type="scientific">Ditylenchus destructor</name>
    <dbReference type="NCBI Taxonomy" id="166010"/>
    <lineage>
        <taxon>Eukaryota</taxon>
        <taxon>Metazoa</taxon>
        <taxon>Ecdysozoa</taxon>
        <taxon>Nematoda</taxon>
        <taxon>Chromadorea</taxon>
        <taxon>Rhabditida</taxon>
        <taxon>Tylenchina</taxon>
        <taxon>Tylenchomorpha</taxon>
        <taxon>Sphaerularioidea</taxon>
        <taxon>Anguinidae</taxon>
        <taxon>Anguininae</taxon>
        <taxon>Ditylenchus</taxon>
    </lineage>
</organism>